<proteinExistence type="predicted"/>
<dbReference type="AlphaFoldDB" id="A0A482IR13"/>
<dbReference type="EMBL" id="CP037900">
    <property type="protein sequence ID" value="QBP10063.1"/>
    <property type="molecule type" value="Genomic_DNA"/>
</dbReference>
<accession>A0A482IR13</accession>
<dbReference type="Proteomes" id="UP000253772">
    <property type="component" value="Chromosome c1"/>
</dbReference>
<protein>
    <submittedName>
        <fullName evidence="1">Uncharacterized protein</fullName>
    </submittedName>
</protein>
<evidence type="ECO:0000313" key="1">
    <source>
        <dbReference type="EMBL" id="QBP10063.1"/>
    </source>
</evidence>
<evidence type="ECO:0000313" key="2">
    <source>
        <dbReference type="Proteomes" id="UP000253772"/>
    </source>
</evidence>
<name>A0A482IR13_9BURK</name>
<gene>
    <name evidence="1" type="ORF">DDF84_009990</name>
</gene>
<sequence>MSHNTQTVRERCRAIFGNPAPPGSVWEGEFDNNDAALQELGRRDWRYIEAGSLNSYYILNLEYVEPLQPELFRYLFPICLAEWHRLLMSDNEFVNVDNWYRALRRPYVFETMMTPEQGRDVRAFLVDSVLDRLDQERGFKGTPASVSWIGALNELGGSVLLMESLWSRWWSIDSPGKAVSALTYLSGLIYIKGENPILEKWTPERGGGGPYLSEMVLEGWLPENLDVLRQYLTPEKIQSIVKLSARRLCDEPEAALAARMAVDAQGRRDIITTQIDDLISVLTSRCQP</sequence>
<reference evidence="1 2" key="1">
    <citation type="submission" date="2019-03" db="EMBL/GenBank/DDBJ databases">
        <title>Comparative insights into the high quality Complete genome sequence of highly metal resistant Cupriavidus metallidurans strain BS1 isolated from a gold-copper mine.</title>
        <authorList>
            <person name="Mazhar H.S."/>
            <person name="Rensing C."/>
        </authorList>
    </citation>
    <scope>NUCLEOTIDE SEQUENCE [LARGE SCALE GENOMIC DNA]</scope>
    <source>
        <strain evidence="1 2">BS1</strain>
    </source>
</reference>
<dbReference type="RefSeq" id="WP_017512579.1">
    <property type="nucleotide sequence ID" value="NZ_CP037900.1"/>
</dbReference>
<organism evidence="1 2">
    <name type="scientific">Cupriavidus metallidurans</name>
    <dbReference type="NCBI Taxonomy" id="119219"/>
    <lineage>
        <taxon>Bacteria</taxon>
        <taxon>Pseudomonadati</taxon>
        <taxon>Pseudomonadota</taxon>
        <taxon>Betaproteobacteria</taxon>
        <taxon>Burkholderiales</taxon>
        <taxon>Burkholderiaceae</taxon>
        <taxon>Cupriavidus</taxon>
    </lineage>
</organism>
<dbReference type="OrthoDB" id="264960at2"/>